<dbReference type="InterPro" id="IPR036452">
    <property type="entry name" value="Ribo_hydro-like"/>
</dbReference>
<evidence type="ECO:0000259" key="3">
    <source>
        <dbReference type="Pfam" id="PF01156"/>
    </source>
</evidence>
<dbReference type="KEGG" id="pfaa:MM59RIKEN_12940"/>
<name>A0A810QBP1_9FIRM</name>
<proteinExistence type="predicted"/>
<dbReference type="PANTHER" id="PTHR12304:SF4">
    <property type="entry name" value="URIDINE NUCLEOSIDASE"/>
    <property type="match status" value="1"/>
</dbReference>
<feature type="domain" description="Inosine/uridine-preferring nucleoside hydrolase" evidence="3">
    <location>
        <begin position="5"/>
        <end position="284"/>
    </location>
</feature>
<evidence type="ECO:0000256" key="1">
    <source>
        <dbReference type="ARBA" id="ARBA00022801"/>
    </source>
</evidence>
<keyword evidence="5" id="KW-1185">Reference proteome</keyword>
<reference evidence="4" key="1">
    <citation type="submission" date="2020-09" db="EMBL/GenBank/DDBJ databases">
        <title>New species isolated from human feces.</title>
        <authorList>
            <person name="Kitahara M."/>
            <person name="Shigeno Y."/>
            <person name="Shime M."/>
            <person name="Matsumoto Y."/>
            <person name="Nakamura S."/>
            <person name="Motooka D."/>
            <person name="Fukuoka S."/>
            <person name="Nishikawa H."/>
            <person name="Benno Y."/>
        </authorList>
    </citation>
    <scope>NUCLEOTIDE SEQUENCE</scope>
    <source>
        <strain evidence="4">MM59</strain>
    </source>
</reference>
<dbReference type="RefSeq" id="WP_213542944.1">
    <property type="nucleotide sequence ID" value="NZ_AP023420.1"/>
</dbReference>
<gene>
    <name evidence="4" type="ORF">MM59RIKEN_12940</name>
</gene>
<evidence type="ECO:0000313" key="5">
    <source>
        <dbReference type="Proteomes" id="UP000679848"/>
    </source>
</evidence>
<evidence type="ECO:0000313" key="4">
    <source>
        <dbReference type="EMBL" id="BCK83975.1"/>
    </source>
</evidence>
<dbReference type="Gene3D" id="3.90.245.10">
    <property type="entry name" value="Ribonucleoside hydrolase-like"/>
    <property type="match status" value="1"/>
</dbReference>
<dbReference type="GO" id="GO:0005829">
    <property type="term" value="C:cytosol"/>
    <property type="evidence" value="ECO:0007669"/>
    <property type="project" value="TreeGrafter"/>
</dbReference>
<keyword evidence="1" id="KW-0378">Hydrolase</keyword>
<keyword evidence="2" id="KW-0326">Glycosidase</keyword>
<protein>
    <recommendedName>
        <fullName evidence="3">Inosine/uridine-preferring nucleoside hydrolase domain-containing protein</fullName>
    </recommendedName>
</protein>
<dbReference type="AlphaFoldDB" id="A0A810QBP1"/>
<sequence>MKRELLIDCHTGTQDLPALLLVSRVKDAEIRALTACYDPDRPVADIQDLLALREAAGLLAECSLGARRPIIPRRPCNGGPGTGAEHPHRPEGGYAWELINRTACQSQAGITVLLLGPATNLAIALLRYPALRQHIRQIIMAGGSFGFGDAGPYSERNVFEDAYACKVLLNSGIPMTMIGLSAAAEAALTEAELRSALVPLVGNCVDTCVNDLAARRPGTHYVAPSLVAAAWMLNPEVAQTDHFHVEVEVNGTEMYGRTVIEWRHYLHEPEETEVAIHADREKLLACIRQHA</sequence>
<dbReference type="EMBL" id="AP023420">
    <property type="protein sequence ID" value="BCK83975.1"/>
    <property type="molecule type" value="Genomic_DNA"/>
</dbReference>
<dbReference type="PANTHER" id="PTHR12304">
    <property type="entry name" value="INOSINE-URIDINE PREFERRING NUCLEOSIDE HYDROLASE"/>
    <property type="match status" value="1"/>
</dbReference>
<dbReference type="SUPFAM" id="SSF53590">
    <property type="entry name" value="Nucleoside hydrolase"/>
    <property type="match status" value="1"/>
</dbReference>
<evidence type="ECO:0000256" key="2">
    <source>
        <dbReference type="ARBA" id="ARBA00023295"/>
    </source>
</evidence>
<dbReference type="InterPro" id="IPR001910">
    <property type="entry name" value="Inosine/uridine_hydrolase_dom"/>
</dbReference>
<dbReference type="Proteomes" id="UP000679848">
    <property type="component" value="Chromosome"/>
</dbReference>
<dbReference type="InterPro" id="IPR023186">
    <property type="entry name" value="IUNH"/>
</dbReference>
<accession>A0A810QBP1</accession>
<dbReference type="GO" id="GO:0008477">
    <property type="term" value="F:purine nucleosidase activity"/>
    <property type="evidence" value="ECO:0007669"/>
    <property type="project" value="TreeGrafter"/>
</dbReference>
<dbReference type="Pfam" id="PF01156">
    <property type="entry name" value="IU_nuc_hydro"/>
    <property type="match status" value="1"/>
</dbReference>
<dbReference type="GO" id="GO:0006152">
    <property type="term" value="P:purine nucleoside catabolic process"/>
    <property type="evidence" value="ECO:0007669"/>
    <property type="project" value="TreeGrafter"/>
</dbReference>
<organism evidence="4 5">
    <name type="scientific">Pusillibacter faecalis</name>
    <dbReference type="NCBI Taxonomy" id="2714358"/>
    <lineage>
        <taxon>Bacteria</taxon>
        <taxon>Bacillati</taxon>
        <taxon>Bacillota</taxon>
        <taxon>Clostridia</taxon>
        <taxon>Eubacteriales</taxon>
        <taxon>Oscillospiraceae</taxon>
        <taxon>Pusillibacter</taxon>
    </lineage>
</organism>